<dbReference type="InterPro" id="IPR000160">
    <property type="entry name" value="GGDEF_dom"/>
</dbReference>
<feature type="domain" description="EAL" evidence="2">
    <location>
        <begin position="562"/>
        <end position="815"/>
    </location>
</feature>
<dbReference type="GO" id="GO:0071111">
    <property type="term" value="F:cyclic-guanylate-specific phosphodiesterase activity"/>
    <property type="evidence" value="ECO:0007669"/>
    <property type="project" value="InterPro"/>
</dbReference>
<dbReference type="SUPFAM" id="SSF55781">
    <property type="entry name" value="GAF domain-like"/>
    <property type="match status" value="1"/>
</dbReference>
<keyword evidence="1" id="KW-0812">Transmembrane</keyword>
<evidence type="ECO:0000259" key="2">
    <source>
        <dbReference type="PROSITE" id="PS50883"/>
    </source>
</evidence>
<dbReference type="Pfam" id="PF01590">
    <property type="entry name" value="GAF"/>
    <property type="match status" value="1"/>
</dbReference>
<dbReference type="Gene3D" id="3.30.70.270">
    <property type="match status" value="1"/>
</dbReference>
<dbReference type="AlphaFoldDB" id="A0A420E9T7"/>
<sequence length="819" mass="91814">MLSAGVMLFSALHLLIQSRVSGQTTLYLSFGAMTLMAATYQLANYVYFNSTSVEDAVIAMKFQVFSVTIFIPLLYVFITFYAKLTISRYWGGLLFVASAIVAVLNVIEPYSIRMSAPVELVQIDVLGVSKSLLKGSPSPYGLSMQLLGLITLIWGTLTFVRLFIRQRNFLTFGFGVFLFGSAFGMLYGAAIDTGVVQGVYIVGYAFGFFVVITSFQISYDSKVQAQRIKQHRALLESVAKGVSYTIGQQFYEKLTLQLSEIFTAKYCYIGVVSENSKRVSTKSFAVDQCISTNFSYELINTPCANVLENKTCIYRKGVQALFSQDQLLVDMEIESYIGMPIRNSNGVQIGIIVLLDTKPLDFPSHTLDVLDIFAARAGAELERETAENTIRRLAYEDYLTQLPNRVTAYEYLEQLCRQNQTEESSIHLYLIDLDHFKVVNDALGHDIGDDVLRSFSRELQSQLPNDIFISRIGGDEFLIIDIKSSEFRLSKALKNVLGEPMVIGDHVIEVNASVGMAVVPQSSQSVLGMLRFAELALYQAKKNGRKQFCIYHEELEHIAKERMIIQTHLKKALLDNRISVHFQPQYRSNGSIYGAEALVRWFDDELGTVSPARFIPIAEETGLIHSLGDYILELSLSYLKVLKSELNYAGHFSINISAWQFALPNFIKSLEKHLIAHDVEASDVVLELTETAAFFQNITETIDKFHKLKQAGFQIALDDFGTGYSSLSYLKDLPIDILKIDKAFVDEIVDGSESPLTESMISIGSNMELDVIAEGVESSYQVKVLTQMGCHIFQGFYFDKPMPFESFRALLEAQNKKSD</sequence>
<dbReference type="SUPFAM" id="SSF141868">
    <property type="entry name" value="EAL domain-like"/>
    <property type="match status" value="1"/>
</dbReference>
<dbReference type="PANTHER" id="PTHR33121">
    <property type="entry name" value="CYCLIC DI-GMP PHOSPHODIESTERASE PDEF"/>
    <property type="match status" value="1"/>
</dbReference>
<proteinExistence type="predicted"/>
<evidence type="ECO:0000313" key="4">
    <source>
        <dbReference type="EMBL" id="RKF17439.1"/>
    </source>
</evidence>
<dbReference type="SMART" id="SM00052">
    <property type="entry name" value="EAL"/>
    <property type="match status" value="1"/>
</dbReference>
<dbReference type="NCBIfam" id="TIGR00254">
    <property type="entry name" value="GGDEF"/>
    <property type="match status" value="1"/>
</dbReference>
<feature type="transmembrane region" description="Helical" evidence="1">
    <location>
        <begin position="62"/>
        <end position="82"/>
    </location>
</feature>
<dbReference type="Gene3D" id="3.20.20.450">
    <property type="entry name" value="EAL domain"/>
    <property type="match status" value="1"/>
</dbReference>
<feature type="transmembrane region" description="Helical" evidence="1">
    <location>
        <begin position="142"/>
        <end position="164"/>
    </location>
</feature>
<dbReference type="InterPro" id="IPR035919">
    <property type="entry name" value="EAL_sf"/>
</dbReference>
<feature type="transmembrane region" description="Helical" evidence="1">
    <location>
        <begin position="197"/>
        <end position="219"/>
    </location>
</feature>
<organism evidence="4 5">
    <name type="scientific">Alginatibacterium sediminis</name>
    <dbReference type="NCBI Taxonomy" id="2164068"/>
    <lineage>
        <taxon>Bacteria</taxon>
        <taxon>Pseudomonadati</taxon>
        <taxon>Pseudomonadota</taxon>
        <taxon>Gammaproteobacteria</taxon>
        <taxon>Alteromonadales</taxon>
        <taxon>Alteromonadaceae</taxon>
        <taxon>Alginatibacterium</taxon>
    </lineage>
</organism>
<keyword evidence="5" id="KW-1185">Reference proteome</keyword>
<dbReference type="InterPro" id="IPR050706">
    <property type="entry name" value="Cyclic-di-GMP_PDE-like"/>
</dbReference>
<dbReference type="Gene3D" id="3.30.450.40">
    <property type="match status" value="1"/>
</dbReference>
<dbReference type="PROSITE" id="PS50887">
    <property type="entry name" value="GGDEF"/>
    <property type="match status" value="1"/>
</dbReference>
<keyword evidence="1" id="KW-1133">Transmembrane helix</keyword>
<protein>
    <submittedName>
        <fullName evidence="4">EAL domain-containing protein</fullName>
    </submittedName>
</protein>
<gene>
    <name evidence="4" type="ORF">DBZ36_13385</name>
</gene>
<reference evidence="4 5" key="1">
    <citation type="submission" date="2018-09" db="EMBL/GenBank/DDBJ databases">
        <authorList>
            <person name="Wang Z."/>
        </authorList>
    </citation>
    <scope>NUCLEOTIDE SEQUENCE [LARGE SCALE GENOMIC DNA]</scope>
    <source>
        <strain evidence="4 5">ALS 81</strain>
    </source>
</reference>
<dbReference type="InterPro" id="IPR029787">
    <property type="entry name" value="Nucleotide_cyclase"/>
</dbReference>
<dbReference type="InterPro" id="IPR029016">
    <property type="entry name" value="GAF-like_dom_sf"/>
</dbReference>
<dbReference type="EMBL" id="RAQO01000007">
    <property type="protein sequence ID" value="RKF17439.1"/>
    <property type="molecule type" value="Genomic_DNA"/>
</dbReference>
<dbReference type="InterPro" id="IPR001633">
    <property type="entry name" value="EAL_dom"/>
</dbReference>
<dbReference type="Pfam" id="PF00990">
    <property type="entry name" value="GGDEF"/>
    <property type="match status" value="1"/>
</dbReference>
<evidence type="ECO:0000256" key="1">
    <source>
        <dbReference type="SAM" id="Phobius"/>
    </source>
</evidence>
<keyword evidence="1" id="KW-0472">Membrane</keyword>
<feature type="transmembrane region" description="Helical" evidence="1">
    <location>
        <begin position="169"/>
        <end position="191"/>
    </location>
</feature>
<evidence type="ECO:0000313" key="5">
    <source>
        <dbReference type="Proteomes" id="UP000286482"/>
    </source>
</evidence>
<dbReference type="CDD" id="cd01948">
    <property type="entry name" value="EAL"/>
    <property type="match status" value="1"/>
</dbReference>
<dbReference type="CDD" id="cd01949">
    <property type="entry name" value="GGDEF"/>
    <property type="match status" value="1"/>
</dbReference>
<evidence type="ECO:0000259" key="3">
    <source>
        <dbReference type="PROSITE" id="PS50887"/>
    </source>
</evidence>
<feature type="transmembrane region" description="Helical" evidence="1">
    <location>
        <begin position="89"/>
        <end position="107"/>
    </location>
</feature>
<dbReference type="SMART" id="SM00267">
    <property type="entry name" value="GGDEF"/>
    <property type="match status" value="1"/>
</dbReference>
<name>A0A420E9T7_9ALTE</name>
<dbReference type="Pfam" id="PF00563">
    <property type="entry name" value="EAL"/>
    <property type="match status" value="1"/>
</dbReference>
<dbReference type="Proteomes" id="UP000286482">
    <property type="component" value="Unassembled WGS sequence"/>
</dbReference>
<dbReference type="SUPFAM" id="SSF55073">
    <property type="entry name" value="Nucleotide cyclase"/>
    <property type="match status" value="1"/>
</dbReference>
<dbReference type="InterPro" id="IPR043128">
    <property type="entry name" value="Rev_trsase/Diguanyl_cyclase"/>
</dbReference>
<accession>A0A420E9T7</accession>
<dbReference type="PROSITE" id="PS50883">
    <property type="entry name" value="EAL"/>
    <property type="match status" value="1"/>
</dbReference>
<comment type="caution">
    <text evidence="4">The sequence shown here is derived from an EMBL/GenBank/DDBJ whole genome shotgun (WGS) entry which is preliminary data.</text>
</comment>
<dbReference type="InterPro" id="IPR003018">
    <property type="entry name" value="GAF"/>
</dbReference>
<feature type="domain" description="GGDEF" evidence="3">
    <location>
        <begin position="424"/>
        <end position="553"/>
    </location>
</feature>
<dbReference type="PANTHER" id="PTHR33121:SF70">
    <property type="entry name" value="SIGNALING PROTEIN YKOW"/>
    <property type="match status" value="1"/>
</dbReference>